<organism evidence="2 3">
    <name type="scientific">Mycena maculata</name>
    <dbReference type="NCBI Taxonomy" id="230809"/>
    <lineage>
        <taxon>Eukaryota</taxon>
        <taxon>Fungi</taxon>
        <taxon>Dikarya</taxon>
        <taxon>Basidiomycota</taxon>
        <taxon>Agaricomycotina</taxon>
        <taxon>Agaricomycetes</taxon>
        <taxon>Agaricomycetidae</taxon>
        <taxon>Agaricales</taxon>
        <taxon>Marasmiineae</taxon>
        <taxon>Mycenaceae</taxon>
        <taxon>Mycena</taxon>
    </lineage>
</organism>
<feature type="transmembrane region" description="Helical" evidence="1">
    <location>
        <begin position="259"/>
        <end position="280"/>
    </location>
</feature>
<feature type="transmembrane region" description="Helical" evidence="1">
    <location>
        <begin position="346"/>
        <end position="365"/>
    </location>
</feature>
<keyword evidence="1" id="KW-0472">Membrane</keyword>
<proteinExistence type="predicted"/>
<reference evidence="2" key="1">
    <citation type="submission" date="2023-03" db="EMBL/GenBank/DDBJ databases">
        <title>Massive genome expansion in bonnet fungi (Mycena s.s.) driven by repeated elements and novel gene families across ecological guilds.</title>
        <authorList>
            <consortium name="Lawrence Berkeley National Laboratory"/>
            <person name="Harder C.B."/>
            <person name="Miyauchi S."/>
            <person name="Viragh M."/>
            <person name="Kuo A."/>
            <person name="Thoen E."/>
            <person name="Andreopoulos B."/>
            <person name="Lu D."/>
            <person name="Skrede I."/>
            <person name="Drula E."/>
            <person name="Henrissat B."/>
            <person name="Morin E."/>
            <person name="Kohler A."/>
            <person name="Barry K."/>
            <person name="LaButti K."/>
            <person name="Morin E."/>
            <person name="Salamov A."/>
            <person name="Lipzen A."/>
            <person name="Mereny Z."/>
            <person name="Hegedus B."/>
            <person name="Baldrian P."/>
            <person name="Stursova M."/>
            <person name="Weitz H."/>
            <person name="Taylor A."/>
            <person name="Grigoriev I.V."/>
            <person name="Nagy L.G."/>
            <person name="Martin F."/>
            <person name="Kauserud H."/>
        </authorList>
    </citation>
    <scope>NUCLEOTIDE SEQUENCE</scope>
    <source>
        <strain evidence="2">CBHHK188m</strain>
    </source>
</reference>
<name>A0AAD7NW55_9AGAR</name>
<dbReference type="Proteomes" id="UP001215280">
    <property type="component" value="Unassembled WGS sequence"/>
</dbReference>
<feature type="transmembrane region" description="Helical" evidence="1">
    <location>
        <begin position="372"/>
        <end position="392"/>
    </location>
</feature>
<evidence type="ECO:0000313" key="2">
    <source>
        <dbReference type="EMBL" id="KAJ7777581.1"/>
    </source>
</evidence>
<protein>
    <submittedName>
        <fullName evidence="2">Uncharacterized protein</fullName>
    </submittedName>
</protein>
<dbReference type="InterPro" id="IPR040410">
    <property type="entry name" value="UPF0658_Golgi"/>
</dbReference>
<dbReference type="PANTHER" id="PTHR34391">
    <property type="entry name" value="UPF0658 GOLGI APPARATUS MEMBRANE PROTEIN C1952.10C-RELATED"/>
    <property type="match status" value="1"/>
</dbReference>
<dbReference type="PANTHER" id="PTHR34391:SF2">
    <property type="entry name" value="TRP C-TERMINAL DOMAIN-CONTAINING PROTEIN"/>
    <property type="match status" value="1"/>
</dbReference>
<feature type="transmembrane region" description="Helical" evidence="1">
    <location>
        <begin position="21"/>
        <end position="43"/>
    </location>
</feature>
<accession>A0AAD7NW55</accession>
<feature type="transmembrane region" description="Helical" evidence="1">
    <location>
        <begin position="404"/>
        <end position="429"/>
    </location>
</feature>
<keyword evidence="1" id="KW-0812">Transmembrane</keyword>
<keyword evidence="1" id="KW-1133">Transmembrane helix</keyword>
<sequence>MQSRVTMKLKATYAQITLNKITVVFFLFSLIHFLAQGVVQSFLFSLDSEFAGMVTKIVGAAQIPPQNITWLEGSSGRYVLRMCDHIPYGPAVSSCMVIFPSGVDGSNGSDADTTSSLAIVQDLTAGFSITTVFDTLGSVSEVKLDSTAAPSVGLVLQCTQILVYPEQVLKNSVREDVAAVFLQFWLFGVSVFAVGQSSVPHTLTALGTRILITSWSAYIVAFRTNNQETIFRQVVSAPGTPCGMDLFPTYFGMRMAYDIADLVLSCTGLLLSGLLSWKLLKIYNAQLFRRVGAPPHINRMCKLFMAVQACLQLEVFVLMAATGLWIDLLYATSIRNLSSHTNIYDALIISTTILVLPWIALGWYGVKEERKLLMICFLGIASYFIGGWFAMFDSKVYRWSFVQWPYLACFTVASYILILASAILGAICWRNFGKGLAQYLYAEAALASSNFTPEVFDHMDEKSGNYYTYAPEYPLPTFQSSSMPLRQRSESGVVVNDTLQMPGPLRGPPPVYDRPYNAPV</sequence>
<gene>
    <name evidence="2" type="ORF">DFH07DRAFT_11176</name>
</gene>
<evidence type="ECO:0000256" key="1">
    <source>
        <dbReference type="SAM" id="Phobius"/>
    </source>
</evidence>
<dbReference type="GO" id="GO:0005794">
    <property type="term" value="C:Golgi apparatus"/>
    <property type="evidence" value="ECO:0007669"/>
    <property type="project" value="TreeGrafter"/>
</dbReference>
<evidence type="ECO:0000313" key="3">
    <source>
        <dbReference type="Proteomes" id="UP001215280"/>
    </source>
</evidence>
<keyword evidence="3" id="KW-1185">Reference proteome</keyword>
<feature type="transmembrane region" description="Helical" evidence="1">
    <location>
        <begin position="301"/>
        <end position="326"/>
    </location>
</feature>
<dbReference type="AlphaFoldDB" id="A0AAD7NW55"/>
<dbReference type="EMBL" id="JARJLG010000010">
    <property type="protein sequence ID" value="KAJ7777581.1"/>
    <property type="molecule type" value="Genomic_DNA"/>
</dbReference>
<comment type="caution">
    <text evidence="2">The sequence shown here is derived from an EMBL/GenBank/DDBJ whole genome shotgun (WGS) entry which is preliminary data.</text>
</comment>